<keyword evidence="2" id="KW-1133">Transmembrane helix</keyword>
<evidence type="ECO:0000256" key="2">
    <source>
        <dbReference type="SAM" id="Phobius"/>
    </source>
</evidence>
<dbReference type="PANTHER" id="PTHR10566:SF113">
    <property type="entry name" value="PROTEIN ACTIVITY OF BC1 COMPLEX KINASE 7, CHLOROPLASTIC"/>
    <property type="match status" value="1"/>
</dbReference>
<feature type="transmembrane region" description="Helical" evidence="2">
    <location>
        <begin position="532"/>
        <end position="552"/>
    </location>
</feature>
<organism evidence="4">
    <name type="scientific">Thermomicrobium roseum</name>
    <dbReference type="NCBI Taxonomy" id="500"/>
    <lineage>
        <taxon>Bacteria</taxon>
        <taxon>Pseudomonadati</taxon>
        <taxon>Thermomicrobiota</taxon>
        <taxon>Thermomicrobia</taxon>
        <taxon>Thermomicrobiales</taxon>
        <taxon>Thermomicrobiaceae</taxon>
        <taxon>Thermomicrobium</taxon>
    </lineage>
</organism>
<proteinExistence type="inferred from homology"/>
<accession>A0A7C1K3K8</accession>
<evidence type="ECO:0000256" key="1">
    <source>
        <dbReference type="ARBA" id="ARBA00009670"/>
    </source>
</evidence>
<evidence type="ECO:0000313" key="4">
    <source>
        <dbReference type="EMBL" id="HEF66025.1"/>
    </source>
</evidence>
<feature type="domain" description="ABC1 atypical kinase-like" evidence="3">
    <location>
        <begin position="95"/>
        <end position="338"/>
    </location>
</feature>
<sequence length="557" mass="62011">MSDHTAGVRASRGRQIAEVLGRHGLGYLVGMLGLERFVPFHHGLLGHPRRLEPYTRPEHIRMALEDLGAAWIKLGQILSTRADLLPPEYQAELAKLQDAAPPVPVEAVRAVIASEFGRPPEEIFASFDPTPLAAASIGQAHAATLFDGTEVVVKVRRPGVVEQVEQDLELFLNLAAAASRRWELAEEYDLVGLAQEFAQTLRAELDYLREGRNAERFAQNFASDRTVHIPRVFWETTTSRVLTLERIRGIKINDLPALEAAGVNRSALAERVARILLKMVFEDGFFHADPHPGNVFVESGGRIGLIDFGMVGTVDESTQERLTALLLAVTSQDPDRLVDAFLDLGVARRRVDRTSLREDLRHLTARYYDRPLGEIAVGPLLTDALAIVRRHRLHLPSNLALLLKTVMMAEGLAAQLDPDFRLTTVLVPYAERLVWRQYSPRRWVRRLGTAGLEMAELGVELPQQLRRLIRELERGELQFGMRPEGFEPLMRRLERLTNRLVLSMLASAFIVGLAVLMATFHPPGAERLVGPAFGLGFVAAALLGIYLAWTILRSGRG</sequence>
<reference evidence="4" key="1">
    <citation type="journal article" date="2020" name="mSystems">
        <title>Genome- and Community-Level Interaction Insights into Carbon Utilization and Element Cycling Functions of Hydrothermarchaeota in Hydrothermal Sediment.</title>
        <authorList>
            <person name="Zhou Z."/>
            <person name="Liu Y."/>
            <person name="Xu W."/>
            <person name="Pan J."/>
            <person name="Luo Z.H."/>
            <person name="Li M."/>
        </authorList>
    </citation>
    <scope>NUCLEOTIDE SEQUENCE [LARGE SCALE GENOMIC DNA]</scope>
    <source>
        <strain evidence="4">SpSt-222</strain>
    </source>
</reference>
<dbReference type="InterPro" id="IPR011009">
    <property type="entry name" value="Kinase-like_dom_sf"/>
</dbReference>
<evidence type="ECO:0000259" key="3">
    <source>
        <dbReference type="Pfam" id="PF03109"/>
    </source>
</evidence>
<keyword evidence="4" id="KW-0418">Kinase</keyword>
<comment type="similarity">
    <text evidence="1">Belongs to the protein kinase superfamily. ADCK protein kinase family.</text>
</comment>
<name>A0A7C1K3K8_THERO</name>
<comment type="caution">
    <text evidence="4">The sequence shown here is derived from an EMBL/GenBank/DDBJ whole genome shotgun (WGS) entry which is preliminary data.</text>
</comment>
<dbReference type="InterPro" id="IPR004147">
    <property type="entry name" value="ABC1_dom"/>
</dbReference>
<protein>
    <submittedName>
        <fullName evidence="4">AarF/ABC1/UbiB kinase family protein</fullName>
    </submittedName>
</protein>
<dbReference type="SUPFAM" id="SSF56112">
    <property type="entry name" value="Protein kinase-like (PK-like)"/>
    <property type="match status" value="1"/>
</dbReference>
<keyword evidence="4" id="KW-0808">Transferase</keyword>
<dbReference type="AlphaFoldDB" id="A0A7C1K3K8"/>
<dbReference type="CDD" id="cd05121">
    <property type="entry name" value="ABC1_ADCK3-like"/>
    <property type="match status" value="1"/>
</dbReference>
<dbReference type="GO" id="GO:0016301">
    <property type="term" value="F:kinase activity"/>
    <property type="evidence" value="ECO:0007669"/>
    <property type="project" value="UniProtKB-KW"/>
</dbReference>
<gene>
    <name evidence="4" type="ORF">ENP47_10585</name>
</gene>
<keyword evidence="2" id="KW-0472">Membrane</keyword>
<feature type="transmembrane region" description="Helical" evidence="2">
    <location>
        <begin position="500"/>
        <end position="520"/>
    </location>
</feature>
<dbReference type="InterPro" id="IPR050154">
    <property type="entry name" value="UbiB_kinase"/>
</dbReference>
<dbReference type="PANTHER" id="PTHR10566">
    <property type="entry name" value="CHAPERONE-ACTIVITY OF BC1 COMPLEX CABC1 -RELATED"/>
    <property type="match status" value="1"/>
</dbReference>
<dbReference type="Pfam" id="PF03109">
    <property type="entry name" value="ABC1"/>
    <property type="match status" value="1"/>
</dbReference>
<keyword evidence="2" id="KW-0812">Transmembrane</keyword>
<dbReference type="EMBL" id="DSJL01000011">
    <property type="protein sequence ID" value="HEF66025.1"/>
    <property type="molecule type" value="Genomic_DNA"/>
</dbReference>